<gene>
    <name evidence="2" type="ORF">BACCIP111895_02441</name>
</gene>
<proteinExistence type="predicted"/>
<comment type="caution">
    <text evidence="2">The sequence shown here is derived from an EMBL/GenBank/DDBJ whole genome shotgun (WGS) entry which is preliminary data.</text>
</comment>
<evidence type="ECO:0000256" key="1">
    <source>
        <dbReference type="SAM" id="MobiDB-lite"/>
    </source>
</evidence>
<protein>
    <submittedName>
        <fullName evidence="2">Uncharacterized protein</fullName>
    </submittedName>
</protein>
<feature type="compositionally biased region" description="Basic and acidic residues" evidence="1">
    <location>
        <begin position="7"/>
        <end position="23"/>
    </location>
</feature>
<feature type="region of interest" description="Disordered" evidence="1">
    <location>
        <begin position="1"/>
        <end position="23"/>
    </location>
</feature>
<sequence length="43" mass="4938">MINFEPNHSKTEPKIDKTEPLKVKTEPNEFFATIKGSETHPEP</sequence>
<accession>A0ABN8KS40</accession>
<dbReference type="Proteomes" id="UP000838308">
    <property type="component" value="Unassembled WGS sequence"/>
</dbReference>
<reference evidence="2" key="1">
    <citation type="submission" date="2022-04" db="EMBL/GenBank/DDBJ databases">
        <authorList>
            <person name="Criscuolo A."/>
        </authorList>
    </citation>
    <scope>NUCLEOTIDE SEQUENCE</scope>
    <source>
        <strain evidence="2">CIP111895</strain>
    </source>
</reference>
<evidence type="ECO:0000313" key="3">
    <source>
        <dbReference type="Proteomes" id="UP000838308"/>
    </source>
</evidence>
<evidence type="ECO:0000313" key="2">
    <source>
        <dbReference type="EMBL" id="CAH2715257.1"/>
    </source>
</evidence>
<organism evidence="2 3">
    <name type="scientific">Neobacillus rhizosphaerae</name>
    <dbReference type="NCBI Taxonomy" id="2880965"/>
    <lineage>
        <taxon>Bacteria</taxon>
        <taxon>Bacillati</taxon>
        <taxon>Bacillota</taxon>
        <taxon>Bacilli</taxon>
        <taxon>Bacillales</taxon>
        <taxon>Bacillaceae</taxon>
        <taxon>Neobacillus</taxon>
    </lineage>
</organism>
<dbReference type="EMBL" id="CALBWS010000014">
    <property type="protein sequence ID" value="CAH2715257.1"/>
    <property type="molecule type" value="Genomic_DNA"/>
</dbReference>
<name>A0ABN8KS40_9BACI</name>
<keyword evidence="3" id="KW-1185">Reference proteome</keyword>